<dbReference type="PANTHER" id="PTHR32309">
    <property type="entry name" value="TYROSINE-PROTEIN KINASE"/>
    <property type="match status" value="1"/>
</dbReference>
<name>A0A518EQQ2_9BACT</name>
<feature type="domain" description="AAA" evidence="10">
    <location>
        <begin position="78"/>
        <end position="225"/>
    </location>
</feature>
<dbReference type="OrthoDB" id="9794577at2"/>
<keyword evidence="3 11" id="KW-0808">Transferase</keyword>
<dbReference type="InterPro" id="IPR005702">
    <property type="entry name" value="Wzc-like_C"/>
</dbReference>
<dbReference type="InterPro" id="IPR050445">
    <property type="entry name" value="Bact_polysacc_biosynth/exp"/>
</dbReference>
<dbReference type="PANTHER" id="PTHR32309:SF13">
    <property type="entry name" value="FERRIC ENTEROBACTIN TRANSPORT PROTEIN FEPE"/>
    <property type="match status" value="1"/>
</dbReference>
<keyword evidence="7" id="KW-0829">Tyrosine-protein kinase</keyword>
<dbReference type="GO" id="GO:0005886">
    <property type="term" value="C:plasma membrane"/>
    <property type="evidence" value="ECO:0007669"/>
    <property type="project" value="TreeGrafter"/>
</dbReference>
<keyword evidence="6" id="KW-0067">ATP-binding</keyword>
<keyword evidence="4" id="KW-0547">Nucleotide-binding</keyword>
<reference evidence="11 12" key="1">
    <citation type="submission" date="2019-02" db="EMBL/GenBank/DDBJ databases">
        <title>Deep-cultivation of Planctomycetes and their phenomic and genomic characterization uncovers novel biology.</title>
        <authorList>
            <person name="Wiegand S."/>
            <person name="Jogler M."/>
            <person name="Boedeker C."/>
            <person name="Pinto D."/>
            <person name="Vollmers J."/>
            <person name="Rivas-Marin E."/>
            <person name="Kohn T."/>
            <person name="Peeters S.H."/>
            <person name="Heuer A."/>
            <person name="Rast P."/>
            <person name="Oberbeckmann S."/>
            <person name="Bunk B."/>
            <person name="Jeske O."/>
            <person name="Meyerdierks A."/>
            <person name="Storesund J.E."/>
            <person name="Kallscheuer N."/>
            <person name="Luecker S."/>
            <person name="Lage O.M."/>
            <person name="Pohl T."/>
            <person name="Merkel B.J."/>
            <person name="Hornburger P."/>
            <person name="Mueller R.-W."/>
            <person name="Bruemmer F."/>
            <person name="Labrenz M."/>
            <person name="Spormann A.M."/>
            <person name="Op den Camp H."/>
            <person name="Overmann J."/>
            <person name="Amann R."/>
            <person name="Jetten M.S.M."/>
            <person name="Mascher T."/>
            <person name="Medema M.H."/>
            <person name="Devos D.P."/>
            <person name="Kaster A.-K."/>
            <person name="Ovreas L."/>
            <person name="Rohde M."/>
            <person name="Galperin M.Y."/>
            <person name="Jogler C."/>
        </authorList>
    </citation>
    <scope>NUCLEOTIDE SEQUENCE [LARGE SCALE GENOMIC DNA]</scope>
    <source>
        <strain evidence="11 12">Poly30</strain>
    </source>
</reference>
<protein>
    <recommendedName>
        <fullName evidence="2">non-specific protein-tyrosine kinase</fullName>
        <ecNumber evidence="2">2.7.10.2</ecNumber>
    </recommendedName>
</protein>
<evidence type="ECO:0000256" key="5">
    <source>
        <dbReference type="ARBA" id="ARBA00022777"/>
    </source>
</evidence>
<dbReference type="GO" id="GO:0004715">
    <property type="term" value="F:non-membrane spanning protein tyrosine kinase activity"/>
    <property type="evidence" value="ECO:0007669"/>
    <property type="project" value="UniProtKB-EC"/>
</dbReference>
<sequence>MGKMSAVMALNSRAKAGGLRPAEPDEARKTPIRREELSVHVDPRGQIAEQFRSLRNSVHAMNPDGASHTLVMTSALRGEGKTVGTLNLALALAELPGMQVLVLDADLHNPSIEGYLGLPRRQGLTEVLGGGLSIGAAIRQTSVNGVSVMGAGALPRNPSELIGSERMRTVLNALRQRFTYVLIDTPQAMTISDASLLGAMADGILVVVRLNETPRHYVEQTINALEGLGGNVLGTCLTGANVEDTAQGYSSR</sequence>
<dbReference type="Gene3D" id="3.40.50.300">
    <property type="entry name" value="P-loop containing nucleotide triphosphate hydrolases"/>
    <property type="match status" value="1"/>
</dbReference>
<evidence type="ECO:0000256" key="8">
    <source>
        <dbReference type="ARBA" id="ARBA00051245"/>
    </source>
</evidence>
<evidence type="ECO:0000256" key="3">
    <source>
        <dbReference type="ARBA" id="ARBA00022679"/>
    </source>
</evidence>
<evidence type="ECO:0000256" key="4">
    <source>
        <dbReference type="ARBA" id="ARBA00022741"/>
    </source>
</evidence>
<dbReference type="Pfam" id="PF13614">
    <property type="entry name" value="AAA_31"/>
    <property type="match status" value="1"/>
</dbReference>
<evidence type="ECO:0000256" key="1">
    <source>
        <dbReference type="ARBA" id="ARBA00007316"/>
    </source>
</evidence>
<evidence type="ECO:0000259" key="10">
    <source>
        <dbReference type="Pfam" id="PF13614"/>
    </source>
</evidence>
<evidence type="ECO:0000256" key="9">
    <source>
        <dbReference type="SAM" id="MobiDB-lite"/>
    </source>
</evidence>
<proteinExistence type="inferred from homology"/>
<evidence type="ECO:0000256" key="6">
    <source>
        <dbReference type="ARBA" id="ARBA00022840"/>
    </source>
</evidence>
<dbReference type="InterPro" id="IPR025669">
    <property type="entry name" value="AAA_dom"/>
</dbReference>
<feature type="compositionally biased region" description="Basic and acidic residues" evidence="9">
    <location>
        <begin position="22"/>
        <end position="31"/>
    </location>
</feature>
<feature type="region of interest" description="Disordered" evidence="9">
    <location>
        <begin position="12"/>
        <end position="31"/>
    </location>
</feature>
<dbReference type="AlphaFoldDB" id="A0A518EQQ2"/>
<dbReference type="Proteomes" id="UP000320390">
    <property type="component" value="Chromosome"/>
</dbReference>
<dbReference type="NCBIfam" id="TIGR01007">
    <property type="entry name" value="eps_fam"/>
    <property type="match status" value="1"/>
</dbReference>
<dbReference type="EC" id="2.7.10.2" evidence="2"/>
<evidence type="ECO:0000313" key="12">
    <source>
        <dbReference type="Proteomes" id="UP000320390"/>
    </source>
</evidence>
<evidence type="ECO:0000313" key="11">
    <source>
        <dbReference type="EMBL" id="QDV06417.1"/>
    </source>
</evidence>
<dbReference type="EMBL" id="CP036434">
    <property type="protein sequence ID" value="QDV06417.1"/>
    <property type="molecule type" value="Genomic_DNA"/>
</dbReference>
<evidence type="ECO:0000256" key="2">
    <source>
        <dbReference type="ARBA" id="ARBA00011903"/>
    </source>
</evidence>
<gene>
    <name evidence="11" type="primary">ywqD_2</name>
    <name evidence="11" type="ORF">Poly30_19260</name>
</gene>
<keyword evidence="12" id="KW-1185">Reference proteome</keyword>
<dbReference type="CDD" id="cd05387">
    <property type="entry name" value="BY-kinase"/>
    <property type="match status" value="1"/>
</dbReference>
<comment type="catalytic activity">
    <reaction evidence="8">
        <text>L-tyrosyl-[protein] + ATP = O-phospho-L-tyrosyl-[protein] + ADP + H(+)</text>
        <dbReference type="Rhea" id="RHEA:10596"/>
        <dbReference type="Rhea" id="RHEA-COMP:10136"/>
        <dbReference type="Rhea" id="RHEA-COMP:20101"/>
        <dbReference type="ChEBI" id="CHEBI:15378"/>
        <dbReference type="ChEBI" id="CHEBI:30616"/>
        <dbReference type="ChEBI" id="CHEBI:46858"/>
        <dbReference type="ChEBI" id="CHEBI:61978"/>
        <dbReference type="ChEBI" id="CHEBI:456216"/>
        <dbReference type="EC" id="2.7.10.2"/>
    </reaction>
</comment>
<dbReference type="GO" id="GO:0005524">
    <property type="term" value="F:ATP binding"/>
    <property type="evidence" value="ECO:0007669"/>
    <property type="project" value="UniProtKB-KW"/>
</dbReference>
<evidence type="ECO:0000256" key="7">
    <source>
        <dbReference type="ARBA" id="ARBA00023137"/>
    </source>
</evidence>
<keyword evidence="5 11" id="KW-0418">Kinase</keyword>
<dbReference type="InterPro" id="IPR027417">
    <property type="entry name" value="P-loop_NTPase"/>
</dbReference>
<organism evidence="11 12">
    <name type="scientific">Saltatorellus ferox</name>
    <dbReference type="NCBI Taxonomy" id="2528018"/>
    <lineage>
        <taxon>Bacteria</taxon>
        <taxon>Pseudomonadati</taxon>
        <taxon>Planctomycetota</taxon>
        <taxon>Planctomycetia</taxon>
        <taxon>Planctomycetia incertae sedis</taxon>
        <taxon>Saltatorellus</taxon>
    </lineage>
</organism>
<comment type="similarity">
    <text evidence="1">Belongs to the CpsD/CapB family.</text>
</comment>
<dbReference type="SUPFAM" id="SSF52540">
    <property type="entry name" value="P-loop containing nucleoside triphosphate hydrolases"/>
    <property type="match status" value="1"/>
</dbReference>
<accession>A0A518EQQ2</accession>